<name>A0AAD9G4Y0_9STRA</name>
<evidence type="ECO:0000256" key="1">
    <source>
        <dbReference type="ARBA" id="ARBA00022801"/>
    </source>
</evidence>
<organism evidence="3 4">
    <name type="scientific">Phytophthora citrophthora</name>
    <dbReference type="NCBI Taxonomy" id="4793"/>
    <lineage>
        <taxon>Eukaryota</taxon>
        <taxon>Sar</taxon>
        <taxon>Stramenopiles</taxon>
        <taxon>Oomycota</taxon>
        <taxon>Peronosporomycetes</taxon>
        <taxon>Peronosporales</taxon>
        <taxon>Peronosporaceae</taxon>
        <taxon>Phytophthora</taxon>
    </lineage>
</organism>
<sequence>MPSHITMPYLLSEPGQPGSLAFAYRFWKAAKCFQVTSTFKSYSTDKIDCGQYEPLGTDLSWKSIILQSHFFHSSLNHPTTTMKFASAIIGSLALLVVSPVALVQAQQCSDVHIVFARGSGEMPGLGICGEPLVSGITSNLGGMSVSSYAVSYLASMDQTSAGPGATDMTNHVVSVAQQCPNTVFVLGGYSQGASVTDISLGIRTMLGTGESIPETLAPRIKAVVTFGNPLKLMGQTIESSSSTYGPKAIEFCNMGDPVCGNGFNTMAHMTYPMDSVPGAAEKAAALVKGGARMLRALLRRSRHTTVRRVRQMRHRVEAVAAHRIARVTELNRLGSFSTCLILAPTFLLFINFIDVSNAQCSDVHVVFARGSGEMQGLGICGEPLVSGITSNLGGMSVSSYAVNYLASMDQTSAGPGATDMTNHVVSVAQECPNTVFVLGGYSQGGSVTDISLGIRTMLGTGESIPETLAPRIKAVVTFGNPLKLMGQTIESSSSTYGSKAIEFCNQGDPVCGAGFNMMAHLTYATDGSVTTAAQKAAALVQGGGARMRALRDNSTTTMIFLAFLLQFVSLHSIVNAQCSDVHVVFARGSGELPGLGTAGQPLVSGIASNLPGMSVSSYAVTYLAAYDQTSAGPGAVDMTNHVTTVAQQCPNTVFVLGGYSQGASVTDISIGIKTMLGVAPSIPESLAPRIKAVVTFGNPLKLFGQTIASSSSTYGPKAIEFCNTGDPVCAAGFNMMAHLMYPTDGSVTTAAQRAAALVKGGSVRARALRG</sequence>
<dbReference type="AlphaFoldDB" id="A0AAD9G4Y0"/>
<accession>A0AAD9G4Y0</accession>
<evidence type="ECO:0000313" key="3">
    <source>
        <dbReference type="EMBL" id="KAK1931740.1"/>
    </source>
</evidence>
<dbReference type="SUPFAM" id="SSF53474">
    <property type="entry name" value="alpha/beta-Hydrolases"/>
    <property type="match status" value="3"/>
</dbReference>
<comment type="caution">
    <text evidence="3">The sequence shown here is derived from an EMBL/GenBank/DDBJ whole genome shotgun (WGS) entry which is preliminary data.</text>
</comment>
<keyword evidence="4" id="KW-1185">Reference proteome</keyword>
<dbReference type="PANTHER" id="PTHR33630:SF9">
    <property type="entry name" value="CUTINASE 4"/>
    <property type="match status" value="1"/>
</dbReference>
<keyword evidence="2" id="KW-1015">Disulfide bond</keyword>
<gene>
    <name evidence="3" type="ORF">P3T76_012672</name>
</gene>
<dbReference type="Gene3D" id="3.40.50.1820">
    <property type="entry name" value="alpha/beta hydrolase"/>
    <property type="match status" value="3"/>
</dbReference>
<evidence type="ECO:0000313" key="4">
    <source>
        <dbReference type="Proteomes" id="UP001259832"/>
    </source>
</evidence>
<keyword evidence="1" id="KW-0378">Hydrolase</keyword>
<dbReference type="Proteomes" id="UP001259832">
    <property type="component" value="Unassembled WGS sequence"/>
</dbReference>
<dbReference type="InterPro" id="IPR000675">
    <property type="entry name" value="Cutinase/axe"/>
</dbReference>
<dbReference type="InterPro" id="IPR029058">
    <property type="entry name" value="AB_hydrolase_fold"/>
</dbReference>
<dbReference type="PANTHER" id="PTHR33630">
    <property type="entry name" value="CUTINASE RV1984C-RELATED-RELATED"/>
    <property type="match status" value="1"/>
</dbReference>
<protein>
    <submittedName>
        <fullName evidence="3">Cutinase cut3</fullName>
    </submittedName>
</protein>
<dbReference type="GO" id="GO:0016787">
    <property type="term" value="F:hydrolase activity"/>
    <property type="evidence" value="ECO:0007669"/>
    <property type="project" value="UniProtKB-KW"/>
</dbReference>
<dbReference type="SMART" id="SM01110">
    <property type="entry name" value="Cutinase"/>
    <property type="match status" value="3"/>
</dbReference>
<reference evidence="3" key="1">
    <citation type="submission" date="2023-08" db="EMBL/GenBank/DDBJ databases">
        <title>Reference Genome Resource for the Citrus Pathogen Phytophthora citrophthora.</title>
        <authorList>
            <person name="Moller H."/>
            <person name="Coetzee B."/>
            <person name="Rose L.J."/>
            <person name="Van Niekerk J.M."/>
        </authorList>
    </citation>
    <scope>NUCLEOTIDE SEQUENCE</scope>
    <source>
        <strain evidence="3">STE-U-9442</strain>
    </source>
</reference>
<dbReference type="EMBL" id="JASMQC010000032">
    <property type="protein sequence ID" value="KAK1931740.1"/>
    <property type="molecule type" value="Genomic_DNA"/>
</dbReference>
<evidence type="ECO:0000256" key="2">
    <source>
        <dbReference type="ARBA" id="ARBA00023157"/>
    </source>
</evidence>
<proteinExistence type="predicted"/>
<dbReference type="Pfam" id="PF01083">
    <property type="entry name" value="Cutinase"/>
    <property type="match status" value="3"/>
</dbReference>